<keyword evidence="4 8" id="KW-0812">Transmembrane</keyword>
<dbReference type="AlphaFoldDB" id="A0A7G9FMP9"/>
<dbReference type="SMART" id="SM00793">
    <property type="entry name" value="AgrB"/>
    <property type="match status" value="1"/>
</dbReference>
<feature type="transmembrane region" description="Helical" evidence="8">
    <location>
        <begin position="147"/>
        <end position="180"/>
    </location>
</feature>
<keyword evidence="5" id="KW-0378">Hydrolase</keyword>
<dbReference type="Pfam" id="PF04647">
    <property type="entry name" value="AgrB"/>
    <property type="match status" value="1"/>
</dbReference>
<keyword evidence="3" id="KW-0645">Protease</keyword>
<evidence type="ECO:0000256" key="6">
    <source>
        <dbReference type="ARBA" id="ARBA00022989"/>
    </source>
</evidence>
<evidence type="ECO:0000256" key="3">
    <source>
        <dbReference type="ARBA" id="ARBA00022670"/>
    </source>
</evidence>
<sequence length="194" mass="21672">MERLAYAITDHLLRRDVIQKEDYDIYVYGYAVFLEQMCQVIGFILLGIVTKNLLQTALFLGTFYLIRSAFGGYHAETSPVCMLVSYGGWGAVMILSRYMEAYAEVPLVLWIVLAADLCVFAILGPVAHANKPLTAVQKKRNKRNGFLVLGIGSLLVFLWRSCVIVGTVYIGTVTFVAVLAMIGKRKVGTRYEED</sequence>
<evidence type="ECO:0000256" key="1">
    <source>
        <dbReference type="ARBA" id="ARBA00022475"/>
    </source>
</evidence>
<dbReference type="GO" id="GO:0006508">
    <property type="term" value="P:proteolysis"/>
    <property type="evidence" value="ECO:0007669"/>
    <property type="project" value="UniProtKB-KW"/>
</dbReference>
<dbReference type="GO" id="GO:0016020">
    <property type="term" value="C:membrane"/>
    <property type="evidence" value="ECO:0007669"/>
    <property type="project" value="InterPro"/>
</dbReference>
<evidence type="ECO:0000256" key="5">
    <source>
        <dbReference type="ARBA" id="ARBA00022801"/>
    </source>
</evidence>
<dbReference type="GO" id="GO:0009372">
    <property type="term" value="P:quorum sensing"/>
    <property type="evidence" value="ECO:0007669"/>
    <property type="project" value="UniProtKB-KW"/>
</dbReference>
<organism evidence="9 10">
    <name type="scientific">Wujia chipingensis</name>
    <dbReference type="NCBI Taxonomy" id="2763670"/>
    <lineage>
        <taxon>Bacteria</taxon>
        <taxon>Bacillati</taxon>
        <taxon>Bacillota</taxon>
        <taxon>Clostridia</taxon>
        <taxon>Lachnospirales</taxon>
        <taxon>Lachnospiraceae</taxon>
        <taxon>Wujia</taxon>
    </lineage>
</organism>
<reference evidence="9 10" key="1">
    <citation type="submission" date="2020-08" db="EMBL/GenBank/DDBJ databases">
        <authorList>
            <person name="Liu C."/>
            <person name="Sun Q."/>
        </authorList>
    </citation>
    <scope>NUCLEOTIDE SEQUENCE [LARGE SCALE GENOMIC DNA]</scope>
    <source>
        <strain evidence="9 10">NSJ-4</strain>
    </source>
</reference>
<protein>
    <submittedName>
        <fullName evidence="9">Accessory gene regulator B family protein</fullName>
    </submittedName>
</protein>
<keyword evidence="6 8" id="KW-1133">Transmembrane helix</keyword>
<evidence type="ECO:0000256" key="7">
    <source>
        <dbReference type="ARBA" id="ARBA00023136"/>
    </source>
</evidence>
<gene>
    <name evidence="9" type="ORF">H9Q76_00525</name>
</gene>
<dbReference type="GO" id="GO:0008233">
    <property type="term" value="F:peptidase activity"/>
    <property type="evidence" value="ECO:0007669"/>
    <property type="project" value="UniProtKB-KW"/>
</dbReference>
<dbReference type="InterPro" id="IPR006741">
    <property type="entry name" value="AgrB"/>
</dbReference>
<evidence type="ECO:0000313" key="9">
    <source>
        <dbReference type="EMBL" id="QNL99830.1"/>
    </source>
</evidence>
<evidence type="ECO:0000313" key="10">
    <source>
        <dbReference type="Proteomes" id="UP000515819"/>
    </source>
</evidence>
<evidence type="ECO:0000256" key="8">
    <source>
        <dbReference type="SAM" id="Phobius"/>
    </source>
</evidence>
<keyword evidence="1" id="KW-1003">Cell membrane</keyword>
<dbReference type="EMBL" id="CP060632">
    <property type="protein sequence ID" value="QNL99830.1"/>
    <property type="molecule type" value="Genomic_DNA"/>
</dbReference>
<dbReference type="KEGG" id="wcp:H9Q76_00525"/>
<dbReference type="Proteomes" id="UP000515819">
    <property type="component" value="Chromosome"/>
</dbReference>
<feature type="transmembrane region" description="Helical" evidence="8">
    <location>
        <begin position="25"/>
        <end position="46"/>
    </location>
</feature>
<feature type="transmembrane region" description="Helical" evidence="8">
    <location>
        <begin position="77"/>
        <end position="95"/>
    </location>
</feature>
<dbReference type="RefSeq" id="WP_249321348.1">
    <property type="nucleotide sequence ID" value="NZ_CP060632.1"/>
</dbReference>
<feature type="transmembrane region" description="Helical" evidence="8">
    <location>
        <begin position="107"/>
        <end position="127"/>
    </location>
</feature>
<evidence type="ECO:0000256" key="4">
    <source>
        <dbReference type="ARBA" id="ARBA00022692"/>
    </source>
</evidence>
<name>A0A7G9FMP9_9FIRM</name>
<keyword evidence="2" id="KW-0673">Quorum sensing</keyword>
<accession>A0A7G9FMP9</accession>
<proteinExistence type="predicted"/>
<keyword evidence="10" id="KW-1185">Reference proteome</keyword>
<evidence type="ECO:0000256" key="2">
    <source>
        <dbReference type="ARBA" id="ARBA00022654"/>
    </source>
</evidence>
<keyword evidence="7 8" id="KW-0472">Membrane</keyword>